<feature type="transmembrane region" description="Helical" evidence="11">
    <location>
        <begin position="24"/>
        <end position="47"/>
    </location>
</feature>
<dbReference type="InterPro" id="IPR051621">
    <property type="entry name" value="T2SS_protein_J"/>
</dbReference>
<dbReference type="AlphaFoldDB" id="A0AB38FZI3"/>
<keyword evidence="8 11" id="KW-1133">Transmembrane helix</keyword>
<dbReference type="Pfam" id="PF07963">
    <property type="entry name" value="N_methyl"/>
    <property type="match status" value="1"/>
</dbReference>
<dbReference type="NCBIfam" id="TIGR01711">
    <property type="entry name" value="gspJ"/>
    <property type="match status" value="1"/>
</dbReference>
<dbReference type="InterPro" id="IPR010055">
    <property type="entry name" value="T2SS_protein-GspJ"/>
</dbReference>
<dbReference type="Proteomes" id="UP000251313">
    <property type="component" value="Unassembled WGS sequence"/>
</dbReference>
<comment type="similarity">
    <text evidence="2">Belongs to the GSP J family.</text>
</comment>
<evidence type="ECO:0000256" key="10">
    <source>
        <dbReference type="SAM" id="MobiDB-lite"/>
    </source>
</evidence>
<evidence type="ECO:0000256" key="1">
    <source>
        <dbReference type="ARBA" id="ARBA00004377"/>
    </source>
</evidence>
<evidence type="ECO:0000256" key="4">
    <source>
        <dbReference type="ARBA" id="ARBA00022475"/>
    </source>
</evidence>
<evidence type="ECO:0000313" key="12">
    <source>
        <dbReference type="EMBL" id="SQA64496.1"/>
    </source>
</evidence>
<keyword evidence="6" id="KW-0997">Cell inner membrane</keyword>
<evidence type="ECO:0000256" key="7">
    <source>
        <dbReference type="ARBA" id="ARBA00022692"/>
    </source>
</evidence>
<reference evidence="12 13" key="1">
    <citation type="submission" date="2018-06" db="EMBL/GenBank/DDBJ databases">
        <authorList>
            <consortium name="Pathogen Informatics"/>
            <person name="Doyle S."/>
        </authorList>
    </citation>
    <scope>NUCLEOTIDE SEQUENCE [LARGE SCALE GENOMIC DNA]</scope>
    <source>
        <strain evidence="12 13">NCTC11967</strain>
    </source>
</reference>
<keyword evidence="7 11" id="KW-0812">Transmembrane</keyword>
<dbReference type="Gene3D" id="3.10.610.10">
    <property type="entry name" value="GSPII I/J protein-like"/>
    <property type="match status" value="1"/>
</dbReference>
<dbReference type="PANTHER" id="PTHR39583:SF2">
    <property type="entry name" value="TYPE II SECRETION SYSTEM PROTEIN J"/>
    <property type="match status" value="1"/>
</dbReference>
<dbReference type="SUPFAM" id="SSF54523">
    <property type="entry name" value="Pili subunits"/>
    <property type="match status" value="1"/>
</dbReference>
<sequence>MDYGAMSYPKRAFRVRKSNRQDGFTLIELMVAIAIFTLLGLASAMVLSGVLRAHERTGEADQQLRLLGLAMTQLSDDINNFVPRQSHVTGAILSLNNNTFMLTTRLADDAVSDCCAPDLRRVRWFLNGDTLYRAVAIYPDNPKEQRPEAVLHNIRTMQMRYFQKRWQQPPSNETLIYNAQSSQRPTGLEMTLTLNDDTSLTRRFLLTSTWPGTGNTTDEATENTTDTTKDDVKTEGTAP</sequence>
<comment type="subcellular location">
    <subcellularLocation>
        <location evidence="1">Cell inner membrane</location>
        <topology evidence="1">Single-pass membrane protein</topology>
    </subcellularLocation>
</comment>
<dbReference type="PANTHER" id="PTHR39583">
    <property type="entry name" value="TYPE II SECRETION SYSTEM PROTEIN J-RELATED"/>
    <property type="match status" value="1"/>
</dbReference>
<dbReference type="GO" id="GO:0015628">
    <property type="term" value="P:protein secretion by the type II secretion system"/>
    <property type="evidence" value="ECO:0007669"/>
    <property type="project" value="InterPro"/>
</dbReference>
<feature type="compositionally biased region" description="Basic and acidic residues" evidence="10">
    <location>
        <begin position="227"/>
        <end position="239"/>
    </location>
</feature>
<evidence type="ECO:0000256" key="9">
    <source>
        <dbReference type="ARBA" id="ARBA00023136"/>
    </source>
</evidence>
<proteinExistence type="inferred from homology"/>
<evidence type="ECO:0000256" key="8">
    <source>
        <dbReference type="ARBA" id="ARBA00022989"/>
    </source>
</evidence>
<name>A0AB38FZI3_9ENTR</name>
<protein>
    <recommendedName>
        <fullName evidence="3">Type II secretion system protein J</fullName>
    </recommendedName>
</protein>
<accession>A0AB38FZI3</accession>
<dbReference type="GO" id="GO:0015627">
    <property type="term" value="C:type II protein secretion system complex"/>
    <property type="evidence" value="ECO:0007669"/>
    <property type="project" value="InterPro"/>
</dbReference>
<keyword evidence="4" id="KW-1003">Cell membrane</keyword>
<gene>
    <name evidence="12" type="primary">xcpW</name>
    <name evidence="12" type="ORF">NCTC11967_03598</name>
</gene>
<feature type="region of interest" description="Disordered" evidence="10">
    <location>
        <begin position="208"/>
        <end position="239"/>
    </location>
</feature>
<evidence type="ECO:0000256" key="3">
    <source>
        <dbReference type="ARBA" id="ARBA00021539"/>
    </source>
</evidence>
<evidence type="ECO:0000313" key="13">
    <source>
        <dbReference type="Proteomes" id="UP000251313"/>
    </source>
</evidence>
<feature type="compositionally biased region" description="Low complexity" evidence="10">
    <location>
        <begin position="208"/>
        <end position="226"/>
    </location>
</feature>
<evidence type="ECO:0000256" key="11">
    <source>
        <dbReference type="SAM" id="Phobius"/>
    </source>
</evidence>
<comment type="caution">
    <text evidence="12">The sequence shown here is derived from an EMBL/GenBank/DDBJ whole genome shotgun (WGS) entry which is preliminary data.</text>
</comment>
<organism evidence="12 13">
    <name type="scientific">Yokenella regensburgei</name>
    <dbReference type="NCBI Taxonomy" id="158877"/>
    <lineage>
        <taxon>Bacteria</taxon>
        <taxon>Pseudomonadati</taxon>
        <taxon>Pseudomonadota</taxon>
        <taxon>Gammaproteobacteria</taxon>
        <taxon>Enterobacterales</taxon>
        <taxon>Enterobacteriaceae</taxon>
        <taxon>Yokenella</taxon>
    </lineage>
</organism>
<keyword evidence="9 11" id="KW-0472">Membrane</keyword>
<evidence type="ECO:0000256" key="6">
    <source>
        <dbReference type="ARBA" id="ARBA00022519"/>
    </source>
</evidence>
<evidence type="ECO:0000256" key="5">
    <source>
        <dbReference type="ARBA" id="ARBA00022481"/>
    </source>
</evidence>
<dbReference type="NCBIfam" id="TIGR02532">
    <property type="entry name" value="IV_pilin_GFxxxE"/>
    <property type="match status" value="1"/>
</dbReference>
<dbReference type="InterPro" id="IPR012902">
    <property type="entry name" value="N_methyl_site"/>
</dbReference>
<keyword evidence="5" id="KW-0488">Methylation</keyword>
<evidence type="ECO:0000256" key="2">
    <source>
        <dbReference type="ARBA" id="ARBA00011084"/>
    </source>
</evidence>
<dbReference type="InterPro" id="IPR045584">
    <property type="entry name" value="Pilin-like"/>
</dbReference>
<dbReference type="EMBL" id="UAVL01000018">
    <property type="protein sequence ID" value="SQA64496.1"/>
    <property type="molecule type" value="Genomic_DNA"/>
</dbReference>
<dbReference type="GO" id="GO:0005886">
    <property type="term" value="C:plasma membrane"/>
    <property type="evidence" value="ECO:0007669"/>
    <property type="project" value="UniProtKB-SubCell"/>
</dbReference>
<dbReference type="Pfam" id="PF11612">
    <property type="entry name" value="T2SSJ"/>
    <property type="match status" value="1"/>
</dbReference>